<dbReference type="EMBL" id="CM034414">
    <property type="protein sequence ID" value="KAJ0170147.1"/>
    <property type="molecule type" value="Genomic_DNA"/>
</dbReference>
<reference evidence="1 2" key="1">
    <citation type="journal article" date="2021" name="Front. Genet.">
        <title>Chromosome-Level Genome Assembly Reveals Significant Gene Expansion in the Toll and IMD Signaling Pathways of Dendrolimus kikuchii.</title>
        <authorList>
            <person name="Zhou J."/>
            <person name="Wu P."/>
            <person name="Xiong Z."/>
            <person name="Liu N."/>
            <person name="Zhao N."/>
            <person name="Ji M."/>
            <person name="Qiu Y."/>
            <person name="Yang B."/>
        </authorList>
    </citation>
    <scope>NUCLEOTIDE SEQUENCE [LARGE SCALE GENOMIC DNA]</scope>
    <source>
        <strain evidence="1">Ann1</strain>
    </source>
</reference>
<keyword evidence="2" id="KW-1185">Reference proteome</keyword>
<evidence type="ECO:0000313" key="2">
    <source>
        <dbReference type="Proteomes" id="UP000824533"/>
    </source>
</evidence>
<gene>
    <name evidence="1" type="ORF">K1T71_014075</name>
</gene>
<protein>
    <submittedName>
        <fullName evidence="1">Uncharacterized protein</fullName>
    </submittedName>
</protein>
<evidence type="ECO:0000313" key="1">
    <source>
        <dbReference type="EMBL" id="KAJ0170147.1"/>
    </source>
</evidence>
<sequence>MSEGEGNIEGTDLQMLTAEYKDGQLQIVEVTPFDKGEVGEQSSNEVSHILPEMGYEEERSQPKYTVLESSKRLLELDLLNYTLVRCQDGEESYQFVESAEGAESNEASDDADTTVTCVLQTSDNETEQDAQESYVLVDDQNGQGPLVFLQSSLQQTNVPKKEEPKKKAMSYSEILEKAKALQKAKALVSKCQPTRAGRKRKGDLPSPHELLASPNFKLYLYSCKWCGFKCNAVKEMSAHKAAEHSNGNKQRVGSGRAQLVTLQCARCPFRGNTHLQLLKHVQDNHESYEHTVNQAIPLDTEEVEAADVLVCGACGFESSSRQLFRRHIEDVHGATTC</sequence>
<comment type="caution">
    <text evidence="1">The sequence shown here is derived from an EMBL/GenBank/DDBJ whole genome shotgun (WGS) entry which is preliminary data.</text>
</comment>
<dbReference type="Proteomes" id="UP000824533">
    <property type="component" value="Linkage Group LG28"/>
</dbReference>
<accession>A0ACC1CEZ0</accession>
<proteinExistence type="predicted"/>
<name>A0ACC1CEZ0_9NEOP</name>
<organism evidence="1 2">
    <name type="scientific">Dendrolimus kikuchii</name>
    <dbReference type="NCBI Taxonomy" id="765133"/>
    <lineage>
        <taxon>Eukaryota</taxon>
        <taxon>Metazoa</taxon>
        <taxon>Ecdysozoa</taxon>
        <taxon>Arthropoda</taxon>
        <taxon>Hexapoda</taxon>
        <taxon>Insecta</taxon>
        <taxon>Pterygota</taxon>
        <taxon>Neoptera</taxon>
        <taxon>Endopterygota</taxon>
        <taxon>Lepidoptera</taxon>
        <taxon>Glossata</taxon>
        <taxon>Ditrysia</taxon>
        <taxon>Bombycoidea</taxon>
        <taxon>Lasiocampidae</taxon>
        <taxon>Dendrolimus</taxon>
    </lineage>
</organism>